<evidence type="ECO:0000259" key="5">
    <source>
        <dbReference type="Pfam" id="PF22528"/>
    </source>
</evidence>
<comment type="caution">
    <text evidence="6">The sequence shown here is derived from an EMBL/GenBank/DDBJ whole genome shotgun (WGS) entry which is preliminary data.</text>
</comment>
<name>A0ABQ5C8Z6_9ASTR</name>
<dbReference type="InterPro" id="IPR016025">
    <property type="entry name" value="Clathrin_H-chain_N"/>
</dbReference>
<dbReference type="PANTHER" id="PTHR11006">
    <property type="entry name" value="PROTEIN ARGININE N-METHYLTRANSFERASE"/>
    <property type="match status" value="1"/>
</dbReference>
<dbReference type="Proteomes" id="UP001151760">
    <property type="component" value="Unassembled WGS sequence"/>
</dbReference>
<dbReference type="InterPro" id="IPR025799">
    <property type="entry name" value="Arg_MeTrfase"/>
</dbReference>
<feature type="domain" description="Protein arginine N-methyltransferase" evidence="5">
    <location>
        <begin position="284"/>
        <end position="402"/>
    </location>
</feature>
<dbReference type="SUPFAM" id="SSF53335">
    <property type="entry name" value="S-adenosyl-L-methionine-dependent methyltransferases"/>
    <property type="match status" value="1"/>
</dbReference>
<keyword evidence="7" id="KW-1185">Reference proteome</keyword>
<sequence length="601" mass="67863">MNRFYVSVSTIFRSGAAFKGGKTHKIEVTDADIHVFQRAGTIIQRKDRFRRSTVQMENDPYTLWDWNEPIPTKVHHECMPVAPESDNHLNEKNKSSNQDEMLSEYITLYPTTDRMDCLPEAVVQHILSTLRNAKDVASCNCVSKKWKDSMPYIASIYFQPCGLLPALASWLLLVGSSLKSLELCMDNLAEQNASNDSLVKLECIQAARNLESLRLWGVLIVRTPKWDVFQKPRNLQIVRAKLEGSVLTETLRRHVASNVKWAEEDNEVDPHEPAKVYKVVVHIKGTPAVLKEIDCLTVTVEDILKVEACVSSIITKEDTRLSGFGGWFNVHFNGRKENPAECEVELTTAPSIDDGTHWSQQVFFLHPPVRVNEQDEVRVNFSMTRSEENHRLMNVDLAYEIKLSSGTTATFVSLKRYIQLRAIAVVIRLEANLDGLKHVNKVNSVVKLLKQHATSFASFKVPGSENPSFLISFATKNSNAGQVISKLHIIELGAQPAGILFPVSHVAKDLFLVSQESRISLPQPLYHTQIHRENHGITTRIHHHGITTRFHHCNEIRPDLVNIRRLVVVFSDWVVVGGERWLWLAELVMGVAVAAIDGDGW</sequence>
<evidence type="ECO:0000313" key="6">
    <source>
        <dbReference type="EMBL" id="GJT22622.1"/>
    </source>
</evidence>
<evidence type="ECO:0000256" key="1">
    <source>
        <dbReference type="ARBA" id="ARBA00022603"/>
    </source>
</evidence>
<dbReference type="CDD" id="cd09917">
    <property type="entry name" value="F-box_SF"/>
    <property type="match status" value="1"/>
</dbReference>
<dbReference type="Gene3D" id="2.70.160.11">
    <property type="entry name" value="Hnrnp arginine n-methyltransferase1"/>
    <property type="match status" value="1"/>
</dbReference>
<evidence type="ECO:0000313" key="7">
    <source>
        <dbReference type="Proteomes" id="UP001151760"/>
    </source>
</evidence>
<dbReference type="Pfam" id="PF12937">
    <property type="entry name" value="F-box-like"/>
    <property type="match status" value="1"/>
</dbReference>
<dbReference type="Gene3D" id="2.130.10.110">
    <property type="entry name" value="Clathrin heavy-chain terminal domain"/>
    <property type="match status" value="1"/>
</dbReference>
<dbReference type="SUPFAM" id="SSF81383">
    <property type="entry name" value="F-box domain"/>
    <property type="match status" value="1"/>
</dbReference>
<feature type="domain" description="F-box" evidence="4">
    <location>
        <begin position="116"/>
        <end position="148"/>
    </location>
</feature>
<keyword evidence="2" id="KW-0808">Transferase</keyword>
<dbReference type="InterPro" id="IPR001810">
    <property type="entry name" value="F-box_dom"/>
</dbReference>
<gene>
    <name evidence="6" type="ORF">Tco_0892559</name>
</gene>
<dbReference type="InterPro" id="IPR036047">
    <property type="entry name" value="F-box-like_dom_sf"/>
</dbReference>
<dbReference type="PANTHER" id="PTHR11006:SF68">
    <property type="entry name" value="PROTEIN ARGININE N-METHYLTRANSFERASE PRMT10"/>
    <property type="match status" value="1"/>
</dbReference>
<accession>A0ABQ5C8Z6</accession>
<dbReference type="SUPFAM" id="SSF50989">
    <property type="entry name" value="Clathrin heavy-chain terminal domain"/>
    <property type="match status" value="1"/>
</dbReference>
<reference evidence="6" key="1">
    <citation type="journal article" date="2022" name="Int. J. Mol. Sci.">
        <title>Draft Genome of Tanacetum Coccineum: Genomic Comparison of Closely Related Tanacetum-Family Plants.</title>
        <authorList>
            <person name="Yamashiro T."/>
            <person name="Shiraishi A."/>
            <person name="Nakayama K."/>
            <person name="Satake H."/>
        </authorList>
    </citation>
    <scope>NUCLEOTIDE SEQUENCE</scope>
</reference>
<dbReference type="InterPro" id="IPR029063">
    <property type="entry name" value="SAM-dependent_MTases_sf"/>
</dbReference>
<reference evidence="6" key="2">
    <citation type="submission" date="2022-01" db="EMBL/GenBank/DDBJ databases">
        <authorList>
            <person name="Yamashiro T."/>
            <person name="Shiraishi A."/>
            <person name="Satake H."/>
            <person name="Nakayama K."/>
        </authorList>
    </citation>
    <scope>NUCLEOTIDE SEQUENCE</scope>
</reference>
<keyword evidence="3" id="KW-0949">S-adenosyl-L-methionine</keyword>
<proteinExistence type="predicted"/>
<evidence type="ECO:0000256" key="3">
    <source>
        <dbReference type="ARBA" id="ARBA00022691"/>
    </source>
</evidence>
<dbReference type="Pfam" id="PF22528">
    <property type="entry name" value="PRMT_C"/>
    <property type="match status" value="1"/>
</dbReference>
<dbReference type="EMBL" id="BQNB010013984">
    <property type="protein sequence ID" value="GJT22622.1"/>
    <property type="molecule type" value="Genomic_DNA"/>
</dbReference>
<evidence type="ECO:0000259" key="4">
    <source>
        <dbReference type="Pfam" id="PF12937"/>
    </source>
</evidence>
<protein>
    <submittedName>
        <fullName evidence="6">Protein arginine N-methyltransferase PRMT10</fullName>
    </submittedName>
</protein>
<evidence type="ECO:0000256" key="2">
    <source>
        <dbReference type="ARBA" id="ARBA00022679"/>
    </source>
</evidence>
<keyword evidence="1" id="KW-0489">Methyltransferase</keyword>
<dbReference type="InterPro" id="IPR055135">
    <property type="entry name" value="PRMT_dom"/>
</dbReference>
<dbReference type="Gene3D" id="1.20.1280.50">
    <property type="match status" value="1"/>
</dbReference>
<organism evidence="6 7">
    <name type="scientific">Tanacetum coccineum</name>
    <dbReference type="NCBI Taxonomy" id="301880"/>
    <lineage>
        <taxon>Eukaryota</taxon>
        <taxon>Viridiplantae</taxon>
        <taxon>Streptophyta</taxon>
        <taxon>Embryophyta</taxon>
        <taxon>Tracheophyta</taxon>
        <taxon>Spermatophyta</taxon>
        <taxon>Magnoliopsida</taxon>
        <taxon>eudicotyledons</taxon>
        <taxon>Gunneridae</taxon>
        <taxon>Pentapetalae</taxon>
        <taxon>asterids</taxon>
        <taxon>campanulids</taxon>
        <taxon>Asterales</taxon>
        <taxon>Asteraceae</taxon>
        <taxon>Asteroideae</taxon>
        <taxon>Anthemideae</taxon>
        <taxon>Anthemidinae</taxon>
        <taxon>Tanacetum</taxon>
    </lineage>
</organism>